<dbReference type="InterPro" id="IPR013130">
    <property type="entry name" value="Fe3_Rdtase_TM_dom"/>
</dbReference>
<dbReference type="SFLD" id="SFLDS00052">
    <property type="entry name" value="Ferric_Reductase_Domain"/>
    <property type="match status" value="1"/>
</dbReference>
<evidence type="ECO:0000256" key="7">
    <source>
        <dbReference type="ARBA" id="ARBA00023002"/>
    </source>
</evidence>
<dbReference type="Pfam" id="PF08022">
    <property type="entry name" value="FAD_binding_8"/>
    <property type="match status" value="1"/>
</dbReference>
<name>A0ABQ0L0Y3_MYCCL</name>
<dbReference type="InterPro" id="IPR017927">
    <property type="entry name" value="FAD-bd_FR_type"/>
</dbReference>
<keyword evidence="9 12" id="KW-0472">Membrane</keyword>
<evidence type="ECO:0000256" key="11">
    <source>
        <dbReference type="SAM" id="MobiDB-lite"/>
    </source>
</evidence>
<evidence type="ECO:0000313" key="15">
    <source>
        <dbReference type="Proteomes" id="UP000815677"/>
    </source>
</evidence>
<dbReference type="PANTHER" id="PTHR32361:SF9">
    <property type="entry name" value="FERRIC REDUCTASE TRANSMEMBRANE COMPONENT 3-RELATED"/>
    <property type="match status" value="1"/>
</dbReference>
<organism evidence="14 15">
    <name type="scientific">Mycena chlorophos</name>
    <name type="common">Agaric fungus</name>
    <name type="synonym">Agaricus chlorophos</name>
    <dbReference type="NCBI Taxonomy" id="658473"/>
    <lineage>
        <taxon>Eukaryota</taxon>
        <taxon>Fungi</taxon>
        <taxon>Dikarya</taxon>
        <taxon>Basidiomycota</taxon>
        <taxon>Agaricomycotina</taxon>
        <taxon>Agaricomycetes</taxon>
        <taxon>Agaricomycetidae</taxon>
        <taxon>Agaricales</taxon>
        <taxon>Marasmiineae</taxon>
        <taxon>Mycenaceae</taxon>
        <taxon>Mycena</taxon>
    </lineage>
</organism>
<keyword evidence="5" id="KW-0249">Electron transport</keyword>
<evidence type="ECO:0000256" key="5">
    <source>
        <dbReference type="ARBA" id="ARBA00022982"/>
    </source>
</evidence>
<keyword evidence="3" id="KW-0813">Transport</keyword>
<evidence type="ECO:0000256" key="4">
    <source>
        <dbReference type="ARBA" id="ARBA00022692"/>
    </source>
</evidence>
<feature type="compositionally biased region" description="Low complexity" evidence="11">
    <location>
        <begin position="364"/>
        <end position="380"/>
    </location>
</feature>
<dbReference type="CDD" id="cd06186">
    <property type="entry name" value="NOX_Duox_like_FAD_NADP"/>
    <property type="match status" value="1"/>
</dbReference>
<evidence type="ECO:0000259" key="13">
    <source>
        <dbReference type="PROSITE" id="PS51384"/>
    </source>
</evidence>
<gene>
    <name evidence="14" type="ORF">MCHLO_02426</name>
</gene>
<evidence type="ECO:0000256" key="8">
    <source>
        <dbReference type="ARBA" id="ARBA00023065"/>
    </source>
</evidence>
<sequence>MHPIVDAALANTTMAKKPTVDQLLSNERFMQYPIDLWWCFAALIGVLTLVHWTTVILRSFGVRRAPRPVRVVLHGVRAVAFRVRVPYGLDSSINVAELLAACGYITAVFIWQFVNTTDAEGNAFSLRYWTNRAGHIATAQFPLIVALGMKNNILSFLTGISYDKLNFLHRTVARVLVVLLWVHAGGRIKENRSQIAEEVKESWLRWGLVAVTSATLLLLLSVRALRRGAYEVFLAVHFFAGLFILVGAYMHTSYFKQATYVYPALALYALDRVLRVVRAAFVQLLVLFQRKNTQGRLQLSATPEIISPTLLRLRVSGVPDLLHWEPGQTVYLSVPSVSWPWVWESHPFSIANLDDAEVRPGSGSVARPRPSKRSSAASSVADDEKVVDEKAVEDFVTGTPEESLESAPYAAGTGAASGKEMLFLIRVRKGFTRRLLNAADSSPSATLAAWIDGPHGHGSPTVRGDSDRVTLFAGGSGVSYTLPILLALLRSPNPTRTCERVTFVWCIRAREEIRVLDDVLGCALASLERDPTSKLVVDVRIHLTSGTRTNAGADSESAPSSPTIAENYSLERFPCVRVASGRPDVAEIVRDACVGGGSLVVEVCGPNGLVADLAHGLLPTCSKPASSESIECAELRNTSCSASISRYLHPIRSTQVIRRSLAALSPHRMS</sequence>
<feature type="transmembrane region" description="Helical" evidence="12">
    <location>
        <begin position="203"/>
        <end position="220"/>
    </location>
</feature>
<keyword evidence="6 12" id="KW-1133">Transmembrane helix</keyword>
<feature type="domain" description="FAD-binding FR-type" evidence="13">
    <location>
        <begin position="292"/>
        <end position="461"/>
    </location>
</feature>
<feature type="transmembrane region" description="Helical" evidence="12">
    <location>
        <begin position="35"/>
        <end position="57"/>
    </location>
</feature>
<keyword evidence="8" id="KW-0406">Ion transport</keyword>
<reference evidence="14" key="1">
    <citation type="submission" date="2014-09" db="EMBL/GenBank/DDBJ databases">
        <title>Genome sequence of the luminous mushroom Mycena chlorophos for searching fungal bioluminescence genes.</title>
        <authorList>
            <person name="Tanaka Y."/>
            <person name="Kasuga D."/>
            <person name="Oba Y."/>
            <person name="Hase S."/>
            <person name="Sato K."/>
            <person name="Oba Y."/>
            <person name="Sakakibara Y."/>
        </authorList>
    </citation>
    <scope>NUCLEOTIDE SEQUENCE</scope>
</reference>
<dbReference type="EMBL" id="DF840271">
    <property type="protein sequence ID" value="GAT44818.1"/>
    <property type="molecule type" value="Genomic_DNA"/>
</dbReference>
<feature type="transmembrane region" description="Helical" evidence="12">
    <location>
        <begin position="134"/>
        <end position="153"/>
    </location>
</feature>
<evidence type="ECO:0000256" key="3">
    <source>
        <dbReference type="ARBA" id="ARBA00022448"/>
    </source>
</evidence>
<accession>A0ABQ0L0Y3</accession>
<comment type="similarity">
    <text evidence="2">Belongs to the ferric reductase (FRE) family.</text>
</comment>
<feature type="transmembrane region" description="Helical" evidence="12">
    <location>
        <begin position="232"/>
        <end position="252"/>
    </location>
</feature>
<evidence type="ECO:0000256" key="9">
    <source>
        <dbReference type="ARBA" id="ARBA00023136"/>
    </source>
</evidence>
<dbReference type="InterPro" id="IPR039261">
    <property type="entry name" value="FNR_nucleotide-bd"/>
</dbReference>
<dbReference type="InterPro" id="IPR013121">
    <property type="entry name" value="Fe_red_NAD-bd_6"/>
</dbReference>
<comment type="subcellular location">
    <subcellularLocation>
        <location evidence="1">Membrane</location>
        <topology evidence="1">Multi-pass membrane protein</topology>
    </subcellularLocation>
</comment>
<dbReference type="Pfam" id="PF01794">
    <property type="entry name" value="Ferric_reduct"/>
    <property type="match status" value="1"/>
</dbReference>
<dbReference type="Gene3D" id="3.40.50.80">
    <property type="entry name" value="Nucleotide-binding domain of ferredoxin-NADP reductase (FNR) module"/>
    <property type="match status" value="1"/>
</dbReference>
<keyword evidence="10" id="KW-0325">Glycoprotein</keyword>
<feature type="transmembrane region" description="Helical" evidence="12">
    <location>
        <begin position="165"/>
        <end position="183"/>
    </location>
</feature>
<keyword evidence="4 12" id="KW-0812">Transmembrane</keyword>
<protein>
    <recommendedName>
        <fullName evidence="13">FAD-binding FR-type domain-containing protein</fullName>
    </recommendedName>
</protein>
<dbReference type="InterPro" id="IPR051410">
    <property type="entry name" value="Ferric/Cupric_Reductase"/>
</dbReference>
<dbReference type="SUPFAM" id="SSF52343">
    <property type="entry name" value="Ferredoxin reductase-like, C-terminal NADP-linked domain"/>
    <property type="match status" value="1"/>
</dbReference>
<dbReference type="Pfam" id="PF08030">
    <property type="entry name" value="NAD_binding_6"/>
    <property type="match status" value="1"/>
</dbReference>
<dbReference type="SFLD" id="SFLDG01168">
    <property type="entry name" value="Ferric_reductase_subgroup_(FRE"/>
    <property type="match status" value="1"/>
</dbReference>
<feature type="region of interest" description="Disordered" evidence="11">
    <location>
        <begin position="359"/>
        <end position="385"/>
    </location>
</feature>
<evidence type="ECO:0000256" key="1">
    <source>
        <dbReference type="ARBA" id="ARBA00004141"/>
    </source>
</evidence>
<dbReference type="PROSITE" id="PS51384">
    <property type="entry name" value="FAD_FR"/>
    <property type="match status" value="1"/>
</dbReference>
<keyword evidence="7" id="KW-0560">Oxidoreductase</keyword>
<dbReference type="PANTHER" id="PTHR32361">
    <property type="entry name" value="FERRIC/CUPRIC REDUCTASE TRANSMEMBRANE COMPONENT"/>
    <property type="match status" value="1"/>
</dbReference>
<evidence type="ECO:0000256" key="6">
    <source>
        <dbReference type="ARBA" id="ARBA00022989"/>
    </source>
</evidence>
<evidence type="ECO:0000256" key="2">
    <source>
        <dbReference type="ARBA" id="ARBA00006278"/>
    </source>
</evidence>
<evidence type="ECO:0000256" key="12">
    <source>
        <dbReference type="SAM" id="Phobius"/>
    </source>
</evidence>
<keyword evidence="15" id="KW-1185">Reference proteome</keyword>
<evidence type="ECO:0000313" key="14">
    <source>
        <dbReference type="EMBL" id="GAT44818.1"/>
    </source>
</evidence>
<feature type="transmembrane region" description="Helical" evidence="12">
    <location>
        <begin position="92"/>
        <end position="114"/>
    </location>
</feature>
<proteinExistence type="inferred from homology"/>
<dbReference type="InterPro" id="IPR013112">
    <property type="entry name" value="FAD-bd_8"/>
</dbReference>
<evidence type="ECO:0000256" key="10">
    <source>
        <dbReference type="ARBA" id="ARBA00023180"/>
    </source>
</evidence>
<dbReference type="Proteomes" id="UP000815677">
    <property type="component" value="Unassembled WGS sequence"/>
</dbReference>